<organism evidence="1 2">
    <name type="scientific">Salix suchowensis</name>
    <dbReference type="NCBI Taxonomy" id="1278906"/>
    <lineage>
        <taxon>Eukaryota</taxon>
        <taxon>Viridiplantae</taxon>
        <taxon>Streptophyta</taxon>
        <taxon>Embryophyta</taxon>
        <taxon>Tracheophyta</taxon>
        <taxon>Spermatophyta</taxon>
        <taxon>Magnoliopsida</taxon>
        <taxon>eudicotyledons</taxon>
        <taxon>Gunneridae</taxon>
        <taxon>Pentapetalae</taxon>
        <taxon>rosids</taxon>
        <taxon>fabids</taxon>
        <taxon>Malpighiales</taxon>
        <taxon>Salicaceae</taxon>
        <taxon>Saliceae</taxon>
        <taxon>Salix</taxon>
    </lineage>
</organism>
<sequence>MLSESKGRSIWVCYEPVLWYLAMFDDMSTTQVKNLLSSSSQEGYLRSFKLQWGRPACHLLGEMRGYAIGVMEEFIDIGFVYPFK</sequence>
<accession>A0ABQ9APH5</accession>
<reference evidence="1" key="2">
    <citation type="journal article" date="2023" name="Int. J. Mol. Sci.">
        <title>De Novo Assembly and Annotation of 11 Diverse Shrub Willow (Salix) Genomes Reveals Novel Gene Organization in Sex-Linked Regions.</title>
        <authorList>
            <person name="Hyden B."/>
            <person name="Feng K."/>
            <person name="Yates T.B."/>
            <person name="Jawdy S."/>
            <person name="Cereghino C."/>
            <person name="Smart L.B."/>
            <person name="Muchero W."/>
        </authorList>
    </citation>
    <scope>NUCLEOTIDE SEQUENCE</scope>
    <source>
        <tissue evidence="1">Shoot tip</tissue>
    </source>
</reference>
<evidence type="ECO:0000313" key="1">
    <source>
        <dbReference type="EMBL" id="KAJ6354857.1"/>
    </source>
</evidence>
<gene>
    <name evidence="1" type="ORF">OIU77_005451</name>
</gene>
<evidence type="ECO:0000313" key="2">
    <source>
        <dbReference type="Proteomes" id="UP001141253"/>
    </source>
</evidence>
<proteinExistence type="predicted"/>
<keyword evidence="2" id="KW-1185">Reference proteome</keyword>
<dbReference type="Proteomes" id="UP001141253">
    <property type="component" value="Chromosome 18"/>
</dbReference>
<name>A0ABQ9APH5_9ROSI</name>
<protein>
    <submittedName>
        <fullName evidence="1">Uncharacterized protein</fullName>
    </submittedName>
</protein>
<dbReference type="EMBL" id="JAPFFI010000017">
    <property type="protein sequence ID" value="KAJ6354857.1"/>
    <property type="molecule type" value="Genomic_DNA"/>
</dbReference>
<comment type="caution">
    <text evidence="1">The sequence shown here is derived from an EMBL/GenBank/DDBJ whole genome shotgun (WGS) entry which is preliminary data.</text>
</comment>
<reference evidence="1" key="1">
    <citation type="submission" date="2022-10" db="EMBL/GenBank/DDBJ databases">
        <authorList>
            <person name="Hyden B.L."/>
            <person name="Feng K."/>
            <person name="Yates T."/>
            <person name="Jawdy S."/>
            <person name="Smart L.B."/>
            <person name="Muchero W."/>
        </authorList>
    </citation>
    <scope>NUCLEOTIDE SEQUENCE</scope>
    <source>
        <tissue evidence="1">Shoot tip</tissue>
    </source>
</reference>